<proteinExistence type="predicted"/>
<evidence type="ECO:0000313" key="2">
    <source>
        <dbReference type="Proteomes" id="UP001597116"/>
    </source>
</evidence>
<dbReference type="EMBL" id="JBHTLP010000044">
    <property type="protein sequence ID" value="MFD1145373.1"/>
    <property type="molecule type" value="Genomic_DNA"/>
</dbReference>
<dbReference type="Proteomes" id="UP001597116">
    <property type="component" value="Unassembled WGS sequence"/>
</dbReference>
<comment type="caution">
    <text evidence="1">The sequence shown here is derived from an EMBL/GenBank/DDBJ whole genome shotgun (WGS) entry which is preliminary data.</text>
</comment>
<sequence length="92" mass="10634">MSNFNAESEEEEEMAYVINIADGSSREFYISTDGKAVPLDAPSGADPQFHKTTALAEKQRARLMKLYPVSCNIYVLERRDFEYRREILKKPR</sequence>
<reference evidence="2" key="1">
    <citation type="journal article" date="2019" name="Int. J. Syst. Evol. Microbiol.">
        <title>The Global Catalogue of Microorganisms (GCM) 10K type strain sequencing project: providing services to taxonomists for standard genome sequencing and annotation.</title>
        <authorList>
            <consortium name="The Broad Institute Genomics Platform"/>
            <consortium name="The Broad Institute Genome Sequencing Center for Infectious Disease"/>
            <person name="Wu L."/>
            <person name="Ma J."/>
        </authorList>
    </citation>
    <scope>NUCLEOTIDE SEQUENCE [LARGE SCALE GENOMIC DNA]</scope>
    <source>
        <strain evidence="2">CCUG 55608</strain>
    </source>
</reference>
<dbReference type="RefSeq" id="WP_134038377.1">
    <property type="nucleotide sequence ID" value="NZ_JBHTLP010000044.1"/>
</dbReference>
<keyword evidence="2" id="KW-1185">Reference proteome</keyword>
<accession>A0ABW3QC61</accession>
<protein>
    <submittedName>
        <fullName evidence="1">Uncharacterized protein</fullName>
    </submittedName>
</protein>
<gene>
    <name evidence="1" type="ORF">ACFQ4C_29880</name>
</gene>
<organism evidence="1 2">
    <name type="scientific">Larkinella insperata</name>
    <dbReference type="NCBI Taxonomy" id="332158"/>
    <lineage>
        <taxon>Bacteria</taxon>
        <taxon>Pseudomonadati</taxon>
        <taxon>Bacteroidota</taxon>
        <taxon>Cytophagia</taxon>
        <taxon>Cytophagales</taxon>
        <taxon>Spirosomataceae</taxon>
        <taxon>Larkinella</taxon>
    </lineage>
</organism>
<name>A0ABW3QC61_9BACT</name>
<evidence type="ECO:0000313" key="1">
    <source>
        <dbReference type="EMBL" id="MFD1145373.1"/>
    </source>
</evidence>